<keyword evidence="2" id="KW-0472">Membrane</keyword>
<name>A0A6J6HUF4_9ZZZZ</name>
<accession>A0A6J6HUF4</accession>
<protein>
    <submittedName>
        <fullName evidence="3">Unannotated protein</fullName>
    </submittedName>
</protein>
<evidence type="ECO:0000256" key="2">
    <source>
        <dbReference type="SAM" id="Phobius"/>
    </source>
</evidence>
<proteinExistence type="predicted"/>
<dbReference type="AlphaFoldDB" id="A0A6J6HUF4"/>
<feature type="transmembrane region" description="Helical" evidence="2">
    <location>
        <begin position="7"/>
        <end position="28"/>
    </location>
</feature>
<keyword evidence="2" id="KW-0812">Transmembrane</keyword>
<organism evidence="3">
    <name type="scientific">freshwater metagenome</name>
    <dbReference type="NCBI Taxonomy" id="449393"/>
    <lineage>
        <taxon>unclassified sequences</taxon>
        <taxon>metagenomes</taxon>
        <taxon>ecological metagenomes</taxon>
    </lineage>
</organism>
<feature type="transmembrane region" description="Helical" evidence="2">
    <location>
        <begin position="34"/>
        <end position="56"/>
    </location>
</feature>
<reference evidence="3" key="1">
    <citation type="submission" date="2020-05" db="EMBL/GenBank/DDBJ databases">
        <authorList>
            <person name="Chiriac C."/>
            <person name="Salcher M."/>
            <person name="Ghai R."/>
            <person name="Kavagutti S V."/>
        </authorList>
    </citation>
    <scope>NUCLEOTIDE SEQUENCE</scope>
</reference>
<gene>
    <name evidence="3" type="ORF">UFOPK1835_01347</name>
</gene>
<dbReference type="EMBL" id="CAEZUP010000059">
    <property type="protein sequence ID" value="CAB4615155.1"/>
    <property type="molecule type" value="Genomic_DNA"/>
</dbReference>
<feature type="region of interest" description="Disordered" evidence="1">
    <location>
        <begin position="103"/>
        <end position="125"/>
    </location>
</feature>
<sequence length="146" mass="15183">MLFVRVLAGAISSAAGVLAVVILFALTGTPRTPIGWVWGVLLFVIAITIAWVSLTLGLNMSRSFDKGASQADAKRGDRMEATGRTAGAVIGKGLGKVARIGSGKTSHPNVADASPPTPKVTVDNAARSIGSMVGRRMAERKPRKET</sequence>
<evidence type="ECO:0000256" key="1">
    <source>
        <dbReference type="SAM" id="MobiDB-lite"/>
    </source>
</evidence>
<evidence type="ECO:0000313" key="3">
    <source>
        <dbReference type="EMBL" id="CAB4615155.1"/>
    </source>
</evidence>
<keyword evidence="2" id="KW-1133">Transmembrane helix</keyword>